<gene>
    <name evidence="6" type="ORF">DL1_17215</name>
</gene>
<organism evidence="6 7">
    <name type="scientific">Thioclava dalianensis</name>
    <dbReference type="NCBI Taxonomy" id="1185766"/>
    <lineage>
        <taxon>Bacteria</taxon>
        <taxon>Pseudomonadati</taxon>
        <taxon>Pseudomonadota</taxon>
        <taxon>Alphaproteobacteria</taxon>
        <taxon>Rhodobacterales</taxon>
        <taxon>Paracoccaceae</taxon>
        <taxon>Thioclava</taxon>
    </lineage>
</organism>
<dbReference type="STRING" id="1185766.SAMN05216224_104202"/>
<name>A0A074TF62_9RHOB</name>
<dbReference type="Proteomes" id="UP000027725">
    <property type="component" value="Unassembled WGS sequence"/>
</dbReference>
<feature type="transmembrane region" description="Helical" evidence="4">
    <location>
        <begin position="30"/>
        <end position="49"/>
    </location>
</feature>
<accession>A0A074TF62</accession>
<evidence type="ECO:0000256" key="1">
    <source>
        <dbReference type="ARBA" id="ARBA00004370"/>
    </source>
</evidence>
<evidence type="ECO:0000256" key="4">
    <source>
        <dbReference type="SAM" id="Phobius"/>
    </source>
</evidence>
<dbReference type="InterPro" id="IPR036737">
    <property type="entry name" value="OmpA-like_sf"/>
</dbReference>
<dbReference type="EMBL" id="JHEH01000006">
    <property type="protein sequence ID" value="KEP70299.1"/>
    <property type="molecule type" value="Genomic_DNA"/>
</dbReference>
<dbReference type="GO" id="GO:0005886">
    <property type="term" value="C:plasma membrane"/>
    <property type="evidence" value="ECO:0007669"/>
    <property type="project" value="UniProtKB-SubCell"/>
</dbReference>
<dbReference type="eggNOG" id="COG1360">
    <property type="taxonomic scope" value="Bacteria"/>
</dbReference>
<keyword evidence="2 4" id="KW-0812">Transmembrane</keyword>
<protein>
    <submittedName>
        <fullName evidence="6">Chemotaxis protein MotB</fullName>
    </submittedName>
</protein>
<dbReference type="OrthoDB" id="7170686at2"/>
<dbReference type="SUPFAM" id="SSF103088">
    <property type="entry name" value="OmpA-like"/>
    <property type="match status" value="1"/>
</dbReference>
<keyword evidence="3 4" id="KW-0472">Membrane</keyword>
<keyword evidence="7" id="KW-1185">Reference proteome</keyword>
<dbReference type="AlphaFoldDB" id="A0A074TF62"/>
<dbReference type="RefSeq" id="WP_038064145.1">
    <property type="nucleotide sequence ID" value="NZ_FOVB01000004.1"/>
</dbReference>
<dbReference type="InterPro" id="IPR025713">
    <property type="entry name" value="MotB-like_N_dom"/>
</dbReference>
<evidence type="ECO:0000313" key="7">
    <source>
        <dbReference type="Proteomes" id="UP000027725"/>
    </source>
</evidence>
<evidence type="ECO:0000256" key="2">
    <source>
        <dbReference type="ARBA" id="ARBA00022692"/>
    </source>
</evidence>
<comment type="caution">
    <text evidence="6">The sequence shown here is derived from an EMBL/GenBank/DDBJ whole genome shotgun (WGS) entry which is preliminary data.</text>
</comment>
<dbReference type="Pfam" id="PF13677">
    <property type="entry name" value="MotB_plug"/>
    <property type="match status" value="1"/>
</dbReference>
<dbReference type="PANTHER" id="PTHR30329:SF21">
    <property type="entry name" value="LIPOPROTEIN YIAD-RELATED"/>
    <property type="match status" value="1"/>
</dbReference>
<proteinExistence type="predicted"/>
<sequence>MGTRDAATPIIIKRKKVSGGGGHHGGAWKVAYADFVTAMMAFFLLMWLLNATTEKQRKGIADYFSPTIPFNRVSGGGDGSFGGDSVFTAETLAHSGSGAAQIQPGESQSSENDAELRKIEEALMGIGGESMVSQQLARHIVTKLTDEGLIVEFFDLPGEPLFSPESDTPEPITRELAQMLSTVFGLVNNSVAINGHTRAYPHMLKRIPVWELSAARAQTMRRLLEEADFAPGRIARVTGFADRKPSVPAALDLRNNRIEVILLRSRL</sequence>
<comment type="subcellular location">
    <subcellularLocation>
        <location evidence="1">Membrane</location>
    </subcellularLocation>
</comment>
<dbReference type="PANTHER" id="PTHR30329">
    <property type="entry name" value="STATOR ELEMENT OF FLAGELLAR MOTOR COMPLEX"/>
    <property type="match status" value="1"/>
</dbReference>
<dbReference type="Gene3D" id="3.30.1330.60">
    <property type="entry name" value="OmpA-like domain"/>
    <property type="match status" value="1"/>
</dbReference>
<reference evidence="6 7" key="1">
    <citation type="submission" date="2014-03" db="EMBL/GenBank/DDBJ databases">
        <title>The draft genome sequence of Thioclava dalianensis DLFJ1-1.</title>
        <authorList>
            <person name="Lai Q."/>
            <person name="Shao Z."/>
        </authorList>
    </citation>
    <scope>NUCLEOTIDE SEQUENCE [LARGE SCALE GENOMIC DNA]</scope>
    <source>
        <strain evidence="6 7">DLFJ1-1</strain>
    </source>
</reference>
<evidence type="ECO:0000313" key="6">
    <source>
        <dbReference type="EMBL" id="KEP70299.1"/>
    </source>
</evidence>
<feature type="domain" description="Motility protein B-like N-terminal" evidence="5">
    <location>
        <begin position="14"/>
        <end position="66"/>
    </location>
</feature>
<evidence type="ECO:0000256" key="3">
    <source>
        <dbReference type="ARBA" id="ARBA00023136"/>
    </source>
</evidence>
<keyword evidence="4" id="KW-1133">Transmembrane helix</keyword>
<dbReference type="InterPro" id="IPR050330">
    <property type="entry name" value="Bact_OuterMem_StrucFunc"/>
</dbReference>
<evidence type="ECO:0000259" key="5">
    <source>
        <dbReference type="Pfam" id="PF13677"/>
    </source>
</evidence>